<evidence type="ECO:0000313" key="1">
    <source>
        <dbReference type="EMBL" id="CAB4817852.1"/>
    </source>
</evidence>
<accession>A0A6J6Z856</accession>
<sequence length="341" mass="39624">MHSNTNVPDVMLAIEDEQNITATFKKVEFVDEWKNTIAKKWFINFVVRQKKHDEVEFLIENESVIFKIKVNDIAVDLFVSVDCEGKYSDAFIQSNETLASMMILDEVININERIELKRVAYKTCSLLNGPHSIEVVGNTGTEMGIGRMTKQAYEYWNKEPDGISFTEYVEATNDDGEDKWKRIEHIIPAYAHIFNEYNWEGQCDIFYAVGGDFCLGSTVVVKDPEGKVIWQSNNNLRDLEKVAINFDDDYFYDQRYENNIQKDGSYYYFEVIYEHSCADEIFIGTFYTESEFGPADLEFECSYYKGDGILENISYLDQPIDNQFEGYGRWDGPYCAIYKVD</sequence>
<gene>
    <name evidence="1" type="ORF">UFOPK3004_01665</name>
</gene>
<dbReference type="AlphaFoldDB" id="A0A6J6Z856"/>
<proteinExistence type="predicted"/>
<protein>
    <submittedName>
        <fullName evidence="1">Unannotated protein</fullName>
    </submittedName>
</protein>
<name>A0A6J6Z856_9ZZZZ</name>
<reference evidence="1" key="1">
    <citation type="submission" date="2020-05" db="EMBL/GenBank/DDBJ databases">
        <authorList>
            <person name="Chiriac C."/>
            <person name="Salcher M."/>
            <person name="Ghai R."/>
            <person name="Kavagutti S V."/>
        </authorList>
    </citation>
    <scope>NUCLEOTIDE SEQUENCE</scope>
</reference>
<dbReference type="EMBL" id="CAFAAL010000204">
    <property type="protein sequence ID" value="CAB4817852.1"/>
    <property type="molecule type" value="Genomic_DNA"/>
</dbReference>
<organism evidence="1">
    <name type="scientific">freshwater metagenome</name>
    <dbReference type="NCBI Taxonomy" id="449393"/>
    <lineage>
        <taxon>unclassified sequences</taxon>
        <taxon>metagenomes</taxon>
        <taxon>ecological metagenomes</taxon>
    </lineage>
</organism>